<dbReference type="HAMAP" id="MF_00165">
    <property type="entry name" value="Thymidylate_kinase"/>
    <property type="match status" value="1"/>
</dbReference>
<evidence type="ECO:0000313" key="10">
    <source>
        <dbReference type="EMBL" id="HGW29354.1"/>
    </source>
</evidence>
<evidence type="ECO:0000256" key="7">
    <source>
        <dbReference type="ARBA" id="ARBA00048743"/>
    </source>
</evidence>
<evidence type="ECO:0000256" key="2">
    <source>
        <dbReference type="ARBA" id="ARBA00022679"/>
    </source>
</evidence>
<name>A0A7C4XG38_UNCKA</name>
<evidence type="ECO:0000256" key="6">
    <source>
        <dbReference type="ARBA" id="ARBA00022840"/>
    </source>
</evidence>
<evidence type="ECO:0000256" key="8">
    <source>
        <dbReference type="HAMAP-Rule" id="MF_00165"/>
    </source>
</evidence>
<dbReference type="GO" id="GO:0006227">
    <property type="term" value="P:dUDP biosynthetic process"/>
    <property type="evidence" value="ECO:0007669"/>
    <property type="project" value="TreeGrafter"/>
</dbReference>
<comment type="catalytic activity">
    <reaction evidence="7 8">
        <text>dTMP + ATP = dTDP + ADP</text>
        <dbReference type="Rhea" id="RHEA:13517"/>
        <dbReference type="ChEBI" id="CHEBI:30616"/>
        <dbReference type="ChEBI" id="CHEBI:58369"/>
        <dbReference type="ChEBI" id="CHEBI:63528"/>
        <dbReference type="ChEBI" id="CHEBI:456216"/>
        <dbReference type="EC" id="2.7.4.9"/>
    </reaction>
</comment>
<dbReference type="EC" id="2.7.4.9" evidence="8"/>
<dbReference type="Gene3D" id="3.40.50.300">
    <property type="entry name" value="P-loop containing nucleotide triphosphate hydrolases"/>
    <property type="match status" value="1"/>
</dbReference>
<reference evidence="10" key="1">
    <citation type="journal article" date="2020" name="mSystems">
        <title>Genome- and Community-Level Interaction Insights into Carbon Utilization and Element Cycling Functions of Hydrothermarchaeota in Hydrothermal Sediment.</title>
        <authorList>
            <person name="Zhou Z."/>
            <person name="Liu Y."/>
            <person name="Xu W."/>
            <person name="Pan J."/>
            <person name="Luo Z.H."/>
            <person name="Li M."/>
        </authorList>
    </citation>
    <scope>NUCLEOTIDE SEQUENCE [LARGE SCALE GENOMIC DNA]</scope>
    <source>
        <strain evidence="10">SpSt-417</strain>
    </source>
</reference>
<dbReference type="PANTHER" id="PTHR10344">
    <property type="entry name" value="THYMIDYLATE KINASE"/>
    <property type="match status" value="1"/>
</dbReference>
<dbReference type="GO" id="GO:0004798">
    <property type="term" value="F:dTMP kinase activity"/>
    <property type="evidence" value="ECO:0007669"/>
    <property type="project" value="UniProtKB-UniRule"/>
</dbReference>
<dbReference type="NCBIfam" id="TIGR00041">
    <property type="entry name" value="DTMP_kinase"/>
    <property type="match status" value="1"/>
</dbReference>
<dbReference type="Pfam" id="PF02223">
    <property type="entry name" value="Thymidylate_kin"/>
    <property type="match status" value="1"/>
</dbReference>
<keyword evidence="5 8" id="KW-0418">Kinase</keyword>
<evidence type="ECO:0000256" key="1">
    <source>
        <dbReference type="ARBA" id="ARBA00009776"/>
    </source>
</evidence>
<dbReference type="EMBL" id="DSRT01000015">
    <property type="protein sequence ID" value="HGW29354.1"/>
    <property type="molecule type" value="Genomic_DNA"/>
</dbReference>
<dbReference type="GO" id="GO:0005524">
    <property type="term" value="F:ATP binding"/>
    <property type="evidence" value="ECO:0007669"/>
    <property type="project" value="UniProtKB-UniRule"/>
</dbReference>
<keyword evidence="6 8" id="KW-0067">ATP-binding</keyword>
<keyword evidence="3 8" id="KW-0545">Nucleotide biosynthesis</keyword>
<dbReference type="GO" id="GO:0006235">
    <property type="term" value="P:dTTP biosynthetic process"/>
    <property type="evidence" value="ECO:0007669"/>
    <property type="project" value="UniProtKB-UniRule"/>
</dbReference>
<dbReference type="InterPro" id="IPR018094">
    <property type="entry name" value="Thymidylate_kinase"/>
</dbReference>
<dbReference type="GO" id="GO:0005829">
    <property type="term" value="C:cytosol"/>
    <property type="evidence" value="ECO:0007669"/>
    <property type="project" value="TreeGrafter"/>
</dbReference>
<feature type="domain" description="Thymidylate kinase-like" evidence="9">
    <location>
        <begin position="2"/>
        <end position="166"/>
    </location>
</feature>
<sequence>MVYTREPGGTEIAESIRQVVQGTKYKEEMEPIVDIYLYAAARAQSLRKIVAPVLNTGGIVISDRSFISSLAINGYAHGFGIEPVLQINKHAIKGFVPDLVIYLDMPLTYSIKRTSDANGDKFEGMEIKFLRKAIKGYNEVGKHKIFRNKWIKVKATGTKEEVHTRILRKIKPFLAKLGS</sequence>
<comment type="function">
    <text evidence="8">Phosphorylation of dTMP to form dTDP in both de novo and salvage pathways of dTTP synthesis.</text>
</comment>
<dbReference type="InterPro" id="IPR039430">
    <property type="entry name" value="Thymidylate_kin-like_dom"/>
</dbReference>
<organism evidence="10">
    <name type="scientific">candidate division WWE3 bacterium</name>
    <dbReference type="NCBI Taxonomy" id="2053526"/>
    <lineage>
        <taxon>Bacteria</taxon>
        <taxon>Katanobacteria</taxon>
    </lineage>
</organism>
<dbReference type="InterPro" id="IPR027417">
    <property type="entry name" value="P-loop_NTPase"/>
</dbReference>
<comment type="similarity">
    <text evidence="1 8">Belongs to the thymidylate kinase family.</text>
</comment>
<dbReference type="SUPFAM" id="SSF52540">
    <property type="entry name" value="P-loop containing nucleoside triphosphate hydrolases"/>
    <property type="match status" value="1"/>
</dbReference>
<dbReference type="PANTHER" id="PTHR10344:SF4">
    <property type="entry name" value="UMP-CMP KINASE 2, MITOCHONDRIAL"/>
    <property type="match status" value="1"/>
</dbReference>
<keyword evidence="4 8" id="KW-0547">Nucleotide-binding</keyword>
<evidence type="ECO:0000259" key="9">
    <source>
        <dbReference type="Pfam" id="PF02223"/>
    </source>
</evidence>
<comment type="caution">
    <text evidence="8">Lacks conserved residue(s) required for the propagation of feature annotation.</text>
</comment>
<protein>
    <recommendedName>
        <fullName evidence="8">Thymidylate kinase</fullName>
        <ecNumber evidence="8">2.7.4.9</ecNumber>
    </recommendedName>
    <alternativeName>
        <fullName evidence="8">dTMP kinase</fullName>
    </alternativeName>
</protein>
<keyword evidence="2 8" id="KW-0808">Transferase</keyword>
<dbReference type="GO" id="GO:0006233">
    <property type="term" value="P:dTDP biosynthetic process"/>
    <property type="evidence" value="ECO:0007669"/>
    <property type="project" value="InterPro"/>
</dbReference>
<accession>A0A7C4XG38</accession>
<evidence type="ECO:0000256" key="3">
    <source>
        <dbReference type="ARBA" id="ARBA00022727"/>
    </source>
</evidence>
<evidence type="ECO:0000256" key="4">
    <source>
        <dbReference type="ARBA" id="ARBA00022741"/>
    </source>
</evidence>
<dbReference type="CDD" id="cd01672">
    <property type="entry name" value="TMPK"/>
    <property type="match status" value="1"/>
</dbReference>
<comment type="caution">
    <text evidence="10">The sequence shown here is derived from an EMBL/GenBank/DDBJ whole genome shotgun (WGS) entry which is preliminary data.</text>
</comment>
<dbReference type="AlphaFoldDB" id="A0A7C4XG38"/>
<evidence type="ECO:0000256" key="5">
    <source>
        <dbReference type="ARBA" id="ARBA00022777"/>
    </source>
</evidence>
<gene>
    <name evidence="8 10" type="primary">tmk</name>
    <name evidence="10" type="ORF">ENR63_00285</name>
</gene>
<proteinExistence type="inferred from homology"/>